<feature type="coiled-coil region" evidence="1">
    <location>
        <begin position="44"/>
        <end position="90"/>
    </location>
</feature>
<dbReference type="Proteomes" id="UP000249542">
    <property type="component" value="Unassembled WGS sequence"/>
</dbReference>
<keyword evidence="4" id="KW-1185">Reference proteome</keyword>
<feature type="transmembrane region" description="Helical" evidence="2">
    <location>
        <begin position="209"/>
        <end position="228"/>
    </location>
</feature>
<evidence type="ECO:0000256" key="2">
    <source>
        <dbReference type="SAM" id="Phobius"/>
    </source>
</evidence>
<proteinExistence type="predicted"/>
<comment type="caution">
    <text evidence="3">The sequence shown here is derived from an EMBL/GenBank/DDBJ whole genome shotgun (WGS) entry which is preliminary data.</text>
</comment>
<organism evidence="3 4">
    <name type="scientific">Mesonia algae</name>
    <dbReference type="NCBI Taxonomy" id="213248"/>
    <lineage>
        <taxon>Bacteria</taxon>
        <taxon>Pseudomonadati</taxon>
        <taxon>Bacteroidota</taxon>
        <taxon>Flavobacteriia</taxon>
        <taxon>Flavobacteriales</taxon>
        <taxon>Flavobacteriaceae</taxon>
        <taxon>Mesonia</taxon>
    </lineage>
</organism>
<evidence type="ECO:0000256" key="1">
    <source>
        <dbReference type="SAM" id="Coils"/>
    </source>
</evidence>
<dbReference type="EMBL" id="QKYV01000004">
    <property type="protein sequence ID" value="PZW40461.1"/>
    <property type="molecule type" value="Genomic_DNA"/>
</dbReference>
<feature type="transmembrane region" description="Helical" evidence="2">
    <location>
        <begin position="183"/>
        <end position="203"/>
    </location>
</feature>
<keyword evidence="1" id="KW-0175">Coiled coil</keyword>
<evidence type="ECO:0000313" key="4">
    <source>
        <dbReference type="Proteomes" id="UP000249542"/>
    </source>
</evidence>
<reference evidence="3 4" key="1">
    <citation type="submission" date="2018-06" db="EMBL/GenBank/DDBJ databases">
        <title>Genomic Encyclopedia of Archaeal and Bacterial Type Strains, Phase II (KMG-II): from individual species to whole genera.</title>
        <authorList>
            <person name="Goeker M."/>
        </authorList>
    </citation>
    <scope>NUCLEOTIDE SEQUENCE [LARGE SCALE GENOMIC DNA]</scope>
    <source>
        <strain evidence="3 4">DSM 15361</strain>
    </source>
</reference>
<keyword evidence="2" id="KW-0812">Transmembrane</keyword>
<name>A0A2W7I0M4_9FLAO</name>
<evidence type="ECO:0000313" key="3">
    <source>
        <dbReference type="EMBL" id="PZW40461.1"/>
    </source>
</evidence>
<sequence length="458" mass="53129">MGTFGKTFTREIGKSTGKWVSNKVFGDGHATPHKIIHAREREKARVERDNAQNYRVQQKELERNRRERDKRLAQQEKAMAEREKQQMIESNNSEVEDHNNYINVIQSVHKDYSKEMNWQQILESEEPEYVQTSSELKKEITKFTNDYIDDQITEAKGNSKLSLARLVIGKLYEKKYSWIFKIASNKTFFVITGLLCLMGAIYSTSLSGFSKYFILILSAIIFMGVYLIKKGAKDFNVGVALEDKIEELEYSRSILIKKNLTEQEELHQQYLTEKEDFKKVLEIAKGIESKNSQSYTYAINFFNPFRDVNQYGSDISFTVNSNSINVDYFVHSEEVIPNTTKKTIRKGVEVKEEQMPTSRFNEIYQDYVCSCILRISKEVFQLLPVIDNVQVNAKGSVMNTSTGNHEEKTIVSAKINRSKLAELNFELLDPSDSMSNFEHRMDFKKMDGFKPVDEFIFV</sequence>
<keyword evidence="2" id="KW-0472">Membrane</keyword>
<accession>A0A2W7I0M4</accession>
<keyword evidence="2" id="KW-1133">Transmembrane helix</keyword>
<protein>
    <submittedName>
        <fullName evidence="3">Uncharacterized protein</fullName>
    </submittedName>
</protein>
<gene>
    <name evidence="3" type="ORF">LX95_01524</name>
</gene>
<dbReference type="RefSeq" id="WP_111540848.1">
    <property type="nucleotide sequence ID" value="NZ_QKYV01000004.1"/>
</dbReference>
<dbReference type="AlphaFoldDB" id="A0A2W7I0M4"/>